<keyword evidence="2" id="KW-1185">Reference proteome</keyword>
<evidence type="ECO:0008006" key="3">
    <source>
        <dbReference type="Google" id="ProtNLM"/>
    </source>
</evidence>
<dbReference type="EMBL" id="CP101751">
    <property type="protein sequence ID" value="UUC44862.1"/>
    <property type="molecule type" value="Genomic_DNA"/>
</dbReference>
<gene>
    <name evidence="1" type="ORF">NOX80_14650</name>
</gene>
<evidence type="ECO:0000313" key="2">
    <source>
        <dbReference type="Proteomes" id="UP001059844"/>
    </source>
</evidence>
<name>A0ABY5IPU8_9FLAO</name>
<dbReference type="RefSeq" id="WP_256550547.1">
    <property type="nucleotide sequence ID" value="NZ_CP101751.1"/>
</dbReference>
<dbReference type="Proteomes" id="UP001059844">
    <property type="component" value="Chromosome"/>
</dbReference>
<sequence length="131" mass="15359">MPERKDVAIKEAVCLDILTLEQFIRNVDHEYETTHKVVCFAVIQRIYRRILAGYRFGSIKVNNGKLVVDGNHRYIAYKLAGIVVDKVKSGRSFSDIGRSFNHIKIDVNEDWDRNCPYHRKYCNDDFLSEFE</sequence>
<proteinExistence type="predicted"/>
<accession>A0ABY5IPU8</accession>
<evidence type="ECO:0000313" key="1">
    <source>
        <dbReference type="EMBL" id="UUC44862.1"/>
    </source>
</evidence>
<reference evidence="1" key="1">
    <citation type="submission" date="2022-07" db="EMBL/GenBank/DDBJ databases">
        <title>Isolation, identification, and degradation of a PFOSA degrading strain from sewage treatment plant.</title>
        <authorList>
            <person name="Zhang L."/>
            <person name="Huo Y."/>
        </authorList>
    </citation>
    <scope>NUCLEOTIDE SEQUENCE</scope>
    <source>
        <strain evidence="1">C1</strain>
    </source>
</reference>
<organism evidence="1 2">
    <name type="scientific">Flavobacterium cerinum</name>
    <dbReference type="NCBI Taxonomy" id="2502784"/>
    <lineage>
        <taxon>Bacteria</taxon>
        <taxon>Pseudomonadati</taxon>
        <taxon>Bacteroidota</taxon>
        <taxon>Flavobacteriia</taxon>
        <taxon>Flavobacteriales</taxon>
        <taxon>Flavobacteriaceae</taxon>
        <taxon>Flavobacterium</taxon>
    </lineage>
</organism>
<protein>
    <recommendedName>
        <fullName evidence="3">ParB/Sulfiredoxin domain-containing protein</fullName>
    </recommendedName>
</protein>